<sequence length="127" mass="14643">MKVFNQTSMKDLRKKSILLTGYLEYLIKHYYSENMAEPEKPYAKIITPSRFEDRGCQLSLAFSLPIKAVYKELEKRGVACDMREPNVLRIAPVPLYNTFHDVFKFVKILGEALAAFESSKNTDGKEE</sequence>
<dbReference type="Pfam" id="PF22580">
    <property type="entry name" value="KYNU_C"/>
    <property type="match status" value="1"/>
</dbReference>
<evidence type="ECO:0000256" key="1">
    <source>
        <dbReference type="ARBA" id="ARBA00022898"/>
    </source>
</evidence>
<keyword evidence="3" id="KW-1185">Reference proteome</keyword>
<organism evidence="2 3">
    <name type="scientific">Ranitomeya imitator</name>
    <name type="common">mimic poison frog</name>
    <dbReference type="NCBI Taxonomy" id="111125"/>
    <lineage>
        <taxon>Eukaryota</taxon>
        <taxon>Metazoa</taxon>
        <taxon>Chordata</taxon>
        <taxon>Craniata</taxon>
        <taxon>Vertebrata</taxon>
        <taxon>Euteleostomi</taxon>
        <taxon>Amphibia</taxon>
        <taxon>Batrachia</taxon>
        <taxon>Anura</taxon>
        <taxon>Neobatrachia</taxon>
        <taxon>Hyloidea</taxon>
        <taxon>Dendrobatidae</taxon>
        <taxon>Dendrobatinae</taxon>
        <taxon>Ranitomeya</taxon>
    </lineage>
</organism>
<gene>
    <name evidence="2" type="ORF">RIMI_LOCUS14708997</name>
</gene>
<reference evidence="2" key="1">
    <citation type="submission" date="2023-07" db="EMBL/GenBank/DDBJ databases">
        <authorList>
            <person name="Stuckert A."/>
        </authorList>
    </citation>
    <scope>NUCLEOTIDE SEQUENCE</scope>
</reference>
<protein>
    <recommendedName>
        <fullName evidence="4">Kynureninase</fullName>
    </recommendedName>
</protein>
<evidence type="ECO:0008006" key="4">
    <source>
        <dbReference type="Google" id="ProtNLM"/>
    </source>
</evidence>
<dbReference type="Gene3D" id="3.90.1150.10">
    <property type="entry name" value="Aspartate Aminotransferase, domain 1"/>
    <property type="match status" value="1"/>
</dbReference>
<dbReference type="InterPro" id="IPR015424">
    <property type="entry name" value="PyrdxlP-dep_Trfase"/>
</dbReference>
<dbReference type="PANTHER" id="PTHR14084">
    <property type="entry name" value="KYNURENINASE"/>
    <property type="match status" value="1"/>
</dbReference>
<keyword evidence="1" id="KW-0663">Pyridoxal phosphate</keyword>
<accession>A0ABN9LYM6</accession>
<dbReference type="Proteomes" id="UP001176940">
    <property type="component" value="Unassembled WGS sequence"/>
</dbReference>
<proteinExistence type="predicted"/>
<evidence type="ECO:0000313" key="3">
    <source>
        <dbReference type="Proteomes" id="UP001176940"/>
    </source>
</evidence>
<dbReference type="SUPFAM" id="SSF53383">
    <property type="entry name" value="PLP-dependent transferases"/>
    <property type="match status" value="1"/>
</dbReference>
<name>A0ABN9LYM6_9NEOB</name>
<evidence type="ECO:0000313" key="2">
    <source>
        <dbReference type="EMBL" id="CAJ0954370.1"/>
    </source>
</evidence>
<dbReference type="EMBL" id="CAUEEQ010038416">
    <property type="protein sequence ID" value="CAJ0954370.1"/>
    <property type="molecule type" value="Genomic_DNA"/>
</dbReference>
<dbReference type="InterPro" id="IPR010111">
    <property type="entry name" value="Kynureninase"/>
</dbReference>
<comment type="caution">
    <text evidence="2">The sequence shown here is derived from an EMBL/GenBank/DDBJ whole genome shotgun (WGS) entry which is preliminary data.</text>
</comment>
<dbReference type="PANTHER" id="PTHR14084:SF0">
    <property type="entry name" value="KYNURENINASE"/>
    <property type="match status" value="1"/>
</dbReference>
<dbReference type="InterPro" id="IPR015422">
    <property type="entry name" value="PyrdxlP-dep_Trfase_small"/>
</dbReference>